<protein>
    <submittedName>
        <fullName evidence="2">Uncharacterized protein</fullName>
    </submittedName>
</protein>
<sequence>MRTPVGGLEDAFLIVNSLRYSSLKQDLMAHEIPSMRAFQNLAVDFSQPVSPRLASHALLHGLLRMKRQRQAADLAVSMMGSGIQLRSNTLRSIMRGPLRPASLGRSKPLSFTEFSSNPVPRSFADIAAMAQHPGTHLALEIFTVARKTHQNTRGMFGTLIAVCIINTEIILASLIFVFFVKEWQRGSVSVVHPHTSEADVASLAVIKPEPSMLKNLVRPIKRIFETRIMDAESIRTSLQALANLTYLLERDHLPFRIVTPLVNAVYQCPRVAAEVWIIDSDGKPKQVDAYTYFHDVLERLITKLPTKNPRLKYNMTSPLDLHACNSLLHYALRHRLSPMLAEAVLSYMTQYPSLQPDRATYNILLRAGTLIQDSELASAAIIAFRELSKDPIEPSINENVESTIKSLIYELRSVEFRILINPNAPAKIKRLLCAITTHLMHCISTGHPDIAAAYVTTLFPEILLSLSKDLPPSIRDEHLRKRRSLVARASRYGPDIFAVLINALLKCGNTTWAASVWALAKRAERYSWDGPAPWVLDVAAYTSRLSCLALDYHRLRHSDPEQAKVTLEAAWRCYRGVKYIGLRLGHILKKIGREHLIRNVGALPEMDARLANIALELFVVGRQPTPSKKEVQRVFDEAKELVANGEDVPGWSPQVQEIASDMVAAGLDVPPGLRHLFIGRWEEGARKRDLPQPQTQAIPYAYPEVPRAFSPLTVPVVSTPRDRLSQRFKYVVNSYHAGLKTDMFGPRTAHHKLFSTTKQDKASGSPTPTLVELLQTINERLGTLEEHLYDLQSDVVDMRITSENARRADYNSNLDILSKPMAYKPLLKYREGHGAQLARNRATSQDFGAHYEIQDPVSEQAEIGSTPPNFDCNVWGYNLQDIDALIVFYNDDFDIIAGDDLRRRIEKFCYFLEKGQFFERLQ</sequence>
<comment type="caution">
    <text evidence="2">The sequence shown here is derived from an EMBL/GenBank/DDBJ whole genome shotgun (WGS) entry which is preliminary data.</text>
</comment>
<accession>A0A9P7G270</accession>
<dbReference type="AlphaFoldDB" id="A0A9P7G270"/>
<dbReference type="Proteomes" id="UP000717328">
    <property type="component" value="Unassembled WGS sequence"/>
</dbReference>
<dbReference type="EMBL" id="JABCKI010005730">
    <property type="protein sequence ID" value="KAG5639147.1"/>
    <property type="molecule type" value="Genomic_DNA"/>
</dbReference>
<reference evidence="2" key="2">
    <citation type="submission" date="2021-10" db="EMBL/GenBank/DDBJ databases">
        <title>Phylogenomics reveals ancestral predisposition of the termite-cultivated fungus Termitomyces towards a domesticated lifestyle.</title>
        <authorList>
            <person name="Auxier B."/>
            <person name="Grum-Grzhimaylo A."/>
            <person name="Cardenas M.E."/>
            <person name="Lodge J.D."/>
            <person name="Laessoe T."/>
            <person name="Pedersen O."/>
            <person name="Smith M.E."/>
            <person name="Kuyper T.W."/>
            <person name="Franco-Molano E.A."/>
            <person name="Baroni T.J."/>
            <person name="Aanen D.K."/>
        </authorList>
    </citation>
    <scope>NUCLEOTIDE SEQUENCE</scope>
    <source>
        <strain evidence="2">D49</strain>
    </source>
</reference>
<keyword evidence="3" id="KW-1185">Reference proteome</keyword>
<evidence type="ECO:0000256" key="1">
    <source>
        <dbReference type="SAM" id="Phobius"/>
    </source>
</evidence>
<gene>
    <name evidence="2" type="ORF">H0H81_006406</name>
</gene>
<evidence type="ECO:0000313" key="3">
    <source>
        <dbReference type="Proteomes" id="UP000717328"/>
    </source>
</evidence>
<reference evidence="2" key="1">
    <citation type="submission" date="2021-02" db="EMBL/GenBank/DDBJ databases">
        <authorList>
            <person name="Nieuwenhuis M."/>
            <person name="Van De Peppel L.J.J."/>
        </authorList>
    </citation>
    <scope>NUCLEOTIDE SEQUENCE</scope>
    <source>
        <strain evidence="2">D49</strain>
    </source>
</reference>
<name>A0A9P7G270_9AGAR</name>
<feature type="transmembrane region" description="Helical" evidence="1">
    <location>
        <begin position="156"/>
        <end position="180"/>
    </location>
</feature>
<organism evidence="2 3">
    <name type="scientific">Sphagnurus paluster</name>
    <dbReference type="NCBI Taxonomy" id="117069"/>
    <lineage>
        <taxon>Eukaryota</taxon>
        <taxon>Fungi</taxon>
        <taxon>Dikarya</taxon>
        <taxon>Basidiomycota</taxon>
        <taxon>Agaricomycotina</taxon>
        <taxon>Agaricomycetes</taxon>
        <taxon>Agaricomycetidae</taxon>
        <taxon>Agaricales</taxon>
        <taxon>Tricholomatineae</taxon>
        <taxon>Lyophyllaceae</taxon>
        <taxon>Sphagnurus</taxon>
    </lineage>
</organism>
<proteinExistence type="predicted"/>
<keyword evidence="1" id="KW-1133">Transmembrane helix</keyword>
<keyword evidence="1" id="KW-0472">Membrane</keyword>
<evidence type="ECO:0000313" key="2">
    <source>
        <dbReference type="EMBL" id="KAG5639147.1"/>
    </source>
</evidence>
<keyword evidence="1" id="KW-0812">Transmembrane</keyword>
<dbReference type="OrthoDB" id="2554293at2759"/>